<dbReference type="AlphaFoldDB" id="A0A5N6MTG0"/>
<organism evidence="4 5">
    <name type="scientific">Arthrobacter yangruifuii</name>
    <dbReference type="NCBI Taxonomy" id="2606616"/>
    <lineage>
        <taxon>Bacteria</taxon>
        <taxon>Bacillati</taxon>
        <taxon>Actinomycetota</taxon>
        <taxon>Actinomycetes</taxon>
        <taxon>Micrococcales</taxon>
        <taxon>Micrococcaceae</taxon>
        <taxon>Arthrobacter</taxon>
    </lineage>
</organism>
<dbReference type="Proteomes" id="UP000326852">
    <property type="component" value="Unassembled WGS sequence"/>
</dbReference>
<comment type="similarity">
    <text evidence="1">Belongs to the ComF/GntX family.</text>
</comment>
<feature type="region of interest" description="Disordered" evidence="2">
    <location>
        <begin position="220"/>
        <end position="253"/>
    </location>
</feature>
<feature type="compositionally biased region" description="Basic residues" evidence="2">
    <location>
        <begin position="239"/>
        <end position="248"/>
    </location>
</feature>
<feature type="domain" description="Phosphoribosyltransferase" evidence="3">
    <location>
        <begin position="259"/>
        <end position="303"/>
    </location>
</feature>
<evidence type="ECO:0000256" key="2">
    <source>
        <dbReference type="SAM" id="MobiDB-lite"/>
    </source>
</evidence>
<accession>A0A5N6MTG0</accession>
<proteinExistence type="inferred from homology"/>
<dbReference type="RefSeq" id="WP_152271632.1">
    <property type="nucleotide sequence ID" value="NZ_VTFX01000001.1"/>
</dbReference>
<dbReference type="Pfam" id="PF00156">
    <property type="entry name" value="Pribosyltran"/>
    <property type="match status" value="1"/>
</dbReference>
<dbReference type="Gene3D" id="3.40.50.2020">
    <property type="match status" value="1"/>
</dbReference>
<gene>
    <name evidence="4" type="ORF">GD627_05605</name>
</gene>
<dbReference type="InterPro" id="IPR029057">
    <property type="entry name" value="PRTase-like"/>
</dbReference>
<dbReference type="EMBL" id="VTFX01000001">
    <property type="protein sequence ID" value="KAD4060509.1"/>
    <property type="molecule type" value="Genomic_DNA"/>
</dbReference>
<evidence type="ECO:0000313" key="5">
    <source>
        <dbReference type="Proteomes" id="UP000326852"/>
    </source>
</evidence>
<dbReference type="PANTHER" id="PTHR47505:SF1">
    <property type="entry name" value="DNA UTILIZATION PROTEIN YHGH"/>
    <property type="match status" value="1"/>
</dbReference>
<evidence type="ECO:0000256" key="1">
    <source>
        <dbReference type="ARBA" id="ARBA00008007"/>
    </source>
</evidence>
<dbReference type="CDD" id="cd06223">
    <property type="entry name" value="PRTases_typeI"/>
    <property type="match status" value="1"/>
</dbReference>
<dbReference type="InterPro" id="IPR000836">
    <property type="entry name" value="PRTase_dom"/>
</dbReference>
<evidence type="ECO:0000259" key="3">
    <source>
        <dbReference type="Pfam" id="PF00156"/>
    </source>
</evidence>
<protein>
    <submittedName>
        <fullName evidence="4">ComF family protein</fullName>
    </submittedName>
</protein>
<evidence type="ECO:0000313" key="4">
    <source>
        <dbReference type="EMBL" id="KAD4060509.1"/>
    </source>
</evidence>
<dbReference type="SUPFAM" id="SSF53271">
    <property type="entry name" value="PRTase-like"/>
    <property type="match status" value="1"/>
</dbReference>
<name>A0A5N6MTG0_9MICC</name>
<comment type="caution">
    <text evidence="4">The sequence shown here is derived from an EMBL/GenBank/DDBJ whole genome shotgun (WGS) entry which is preliminary data.</text>
</comment>
<dbReference type="InterPro" id="IPR051910">
    <property type="entry name" value="ComF/GntX_DNA_util-trans"/>
</dbReference>
<reference evidence="4 5" key="1">
    <citation type="submission" date="2019-08" db="EMBL/GenBank/DDBJ databases">
        <title>Arthrobacter sp. nov., isolated from plateau pika and Tibetan wild ass.</title>
        <authorList>
            <person name="Ge Y."/>
        </authorList>
    </citation>
    <scope>NUCLEOTIDE SEQUENCE [LARGE SCALE GENOMIC DNA]</scope>
    <source>
        <strain evidence="4 5">785</strain>
    </source>
</reference>
<sequence>MDMPLRQLDRLLYSRPGQRCAAAAAGLAAVLAPVCCVVCGAPDSSLCSGCAGRIRRGTLHPYFAQEGADALPAAEPAAPEPGTGPPGTASGGCGDASFTPLPVMAAGLYTGGLARALLAFKNRGHTDLAGFLAPVLAGAVQASVLRMRRDSGSPPLVLVPVPGTAASRRKRGYIPLALLLRRLQYRQLLPAGCTVAFLVSPVKAHGPAETLRRLWKAGAPVPGLSGPGPAGSRGPQKGLSRKARRRSVRGTLTAGPPGALAGVNCLVVDDVLTTGATIAETVRALRAAGATVLGAAVIAATPAPSRNTGPAIAAVPGAIPRAVETES</sequence>
<keyword evidence="5" id="KW-1185">Reference proteome</keyword>
<dbReference type="PANTHER" id="PTHR47505">
    <property type="entry name" value="DNA UTILIZATION PROTEIN YHGH"/>
    <property type="match status" value="1"/>
</dbReference>